<accession>A0ACC4DH37</accession>
<proteinExistence type="predicted"/>
<dbReference type="Proteomes" id="UP001638806">
    <property type="component" value="Unassembled WGS sequence"/>
</dbReference>
<dbReference type="EMBL" id="JBGNUJ010000010">
    <property type="protein sequence ID" value="KAL3955687.1"/>
    <property type="molecule type" value="Genomic_DNA"/>
</dbReference>
<sequence length="215" mass="22607">MTRADQCVAEPHRPPEKNGIHSSITSAGADGTGVPLHAVRAAGATVTTAGGTTWKHGKPRARAPTQHSSLDLSAAWGPKKKKKEKRPQRPHGAGGPPKTPIIAAAAARQAPRRLQEGCNFHPADPPQSRIRLLASPNDTSHGPPVHPPSLVVSHRAAPLAPPATASSPVRTAIRTHFLPTSGCAATLRRADKGPSSRARKAARQDQAFQVALRRL</sequence>
<evidence type="ECO:0000313" key="1">
    <source>
        <dbReference type="EMBL" id="KAL3955687.1"/>
    </source>
</evidence>
<protein>
    <submittedName>
        <fullName evidence="1">Uncharacterized protein</fullName>
    </submittedName>
</protein>
<comment type="caution">
    <text evidence="1">The sequence shown here is derived from an EMBL/GenBank/DDBJ whole genome shotgun (WGS) entry which is preliminary data.</text>
</comment>
<gene>
    <name evidence="1" type="ORF">ACCO45_011250</name>
</gene>
<reference evidence="1" key="1">
    <citation type="submission" date="2024-12" db="EMBL/GenBank/DDBJ databases">
        <title>Comparative genomics and development of molecular markers within Purpureocillium lilacinum and among Purpureocillium species.</title>
        <authorList>
            <person name="Yeh Z.-Y."/>
            <person name="Ni N.-T."/>
            <person name="Lo P.-H."/>
            <person name="Mushyakhwo K."/>
            <person name="Lin C.-F."/>
            <person name="Nai Y.-S."/>
        </authorList>
    </citation>
    <scope>NUCLEOTIDE SEQUENCE</scope>
    <source>
        <strain evidence="1">NCHU-NPUST-175</strain>
    </source>
</reference>
<evidence type="ECO:0000313" key="2">
    <source>
        <dbReference type="Proteomes" id="UP001638806"/>
    </source>
</evidence>
<keyword evidence="2" id="KW-1185">Reference proteome</keyword>
<organism evidence="1 2">
    <name type="scientific">Purpureocillium lilacinum</name>
    <name type="common">Paecilomyces lilacinus</name>
    <dbReference type="NCBI Taxonomy" id="33203"/>
    <lineage>
        <taxon>Eukaryota</taxon>
        <taxon>Fungi</taxon>
        <taxon>Dikarya</taxon>
        <taxon>Ascomycota</taxon>
        <taxon>Pezizomycotina</taxon>
        <taxon>Sordariomycetes</taxon>
        <taxon>Hypocreomycetidae</taxon>
        <taxon>Hypocreales</taxon>
        <taxon>Ophiocordycipitaceae</taxon>
        <taxon>Purpureocillium</taxon>
    </lineage>
</organism>
<name>A0ACC4DH37_PURLI</name>